<dbReference type="Proteomes" id="UP001223144">
    <property type="component" value="Unassembled WGS sequence"/>
</dbReference>
<dbReference type="InterPro" id="IPR005158">
    <property type="entry name" value="BTAD"/>
</dbReference>
<feature type="domain" description="OmpR/PhoB-type" evidence="8">
    <location>
        <begin position="1"/>
        <end position="92"/>
    </location>
</feature>
<dbReference type="InterPro" id="IPR001867">
    <property type="entry name" value="OmpR/PhoB-type_DNA-bd"/>
</dbReference>
<dbReference type="Gene3D" id="3.40.50.300">
    <property type="entry name" value="P-loop containing nucleotide triphosphate hydrolases"/>
    <property type="match status" value="1"/>
</dbReference>
<dbReference type="PANTHER" id="PTHR35807">
    <property type="entry name" value="TRANSCRIPTIONAL REGULATOR REDD-RELATED"/>
    <property type="match status" value="1"/>
</dbReference>
<dbReference type="SUPFAM" id="SSF48452">
    <property type="entry name" value="TPR-like"/>
    <property type="match status" value="2"/>
</dbReference>
<keyword evidence="10" id="KW-1185">Reference proteome</keyword>
<dbReference type="InterPro" id="IPR016032">
    <property type="entry name" value="Sig_transdc_resp-reg_C-effctor"/>
</dbReference>
<dbReference type="EMBL" id="JARWBG010000069">
    <property type="protein sequence ID" value="MDH2393491.1"/>
    <property type="molecule type" value="Genomic_DNA"/>
</dbReference>
<dbReference type="Gene3D" id="1.25.40.10">
    <property type="entry name" value="Tetratricopeptide repeat domain"/>
    <property type="match status" value="3"/>
</dbReference>
<keyword evidence="4 6" id="KW-0238">DNA-binding</keyword>
<dbReference type="PRINTS" id="PR00364">
    <property type="entry name" value="DISEASERSIST"/>
</dbReference>
<feature type="compositionally biased region" description="Pro residues" evidence="7">
    <location>
        <begin position="255"/>
        <end position="265"/>
    </location>
</feature>
<accession>A0ABT6HXQ8</accession>
<evidence type="ECO:0000256" key="2">
    <source>
        <dbReference type="ARBA" id="ARBA00023012"/>
    </source>
</evidence>
<reference evidence="9 10" key="1">
    <citation type="submission" date="2023-04" db="EMBL/GenBank/DDBJ databases">
        <title>Streptomyces chengmaiensis sp. nov. isolated from the stem of mangrove plant in Hainan.</title>
        <authorList>
            <person name="Huang X."/>
            <person name="Zhou S."/>
            <person name="Chu X."/>
            <person name="Xie Y."/>
            <person name="Lin Y."/>
        </authorList>
    </citation>
    <scope>NUCLEOTIDE SEQUENCE [LARGE SCALE GENOMIC DNA]</scope>
    <source>
        <strain evidence="9 10">HNM0663</strain>
    </source>
</reference>
<dbReference type="SMART" id="SM00862">
    <property type="entry name" value="Trans_reg_C"/>
    <property type="match status" value="1"/>
</dbReference>
<dbReference type="SMART" id="SM00028">
    <property type="entry name" value="TPR"/>
    <property type="match status" value="3"/>
</dbReference>
<dbReference type="RefSeq" id="WP_279932764.1">
    <property type="nucleotide sequence ID" value="NZ_JARWBG010000069.1"/>
</dbReference>
<evidence type="ECO:0000313" key="10">
    <source>
        <dbReference type="Proteomes" id="UP001223144"/>
    </source>
</evidence>
<dbReference type="SUPFAM" id="SSF52540">
    <property type="entry name" value="P-loop containing nucleoside triphosphate hydrolases"/>
    <property type="match status" value="1"/>
</dbReference>
<dbReference type="SMART" id="SM01043">
    <property type="entry name" value="BTAD"/>
    <property type="match status" value="1"/>
</dbReference>
<proteinExistence type="inferred from homology"/>
<organism evidence="9 10">
    <name type="scientific">Streptomyces chengmaiensis</name>
    <dbReference type="NCBI Taxonomy" id="3040919"/>
    <lineage>
        <taxon>Bacteria</taxon>
        <taxon>Bacillati</taxon>
        <taxon>Actinomycetota</taxon>
        <taxon>Actinomycetes</taxon>
        <taxon>Kitasatosporales</taxon>
        <taxon>Streptomycetaceae</taxon>
        <taxon>Streptomyces</taxon>
    </lineage>
</organism>
<dbReference type="Gene3D" id="1.10.10.10">
    <property type="entry name" value="Winged helix-like DNA-binding domain superfamily/Winged helix DNA-binding domain"/>
    <property type="match status" value="1"/>
</dbReference>
<dbReference type="InterPro" id="IPR019734">
    <property type="entry name" value="TPR_rpt"/>
</dbReference>
<keyword evidence="2" id="KW-0902">Two-component regulatory system</keyword>
<evidence type="ECO:0000256" key="7">
    <source>
        <dbReference type="SAM" id="MobiDB-lite"/>
    </source>
</evidence>
<protein>
    <submittedName>
        <fullName evidence="9">BTAD domain-containing putative transcriptional regulator</fullName>
    </submittedName>
</protein>
<dbReference type="InterPro" id="IPR027417">
    <property type="entry name" value="P-loop_NTPase"/>
</dbReference>
<dbReference type="Pfam" id="PF03704">
    <property type="entry name" value="BTAD"/>
    <property type="match status" value="1"/>
</dbReference>
<dbReference type="InterPro" id="IPR051677">
    <property type="entry name" value="AfsR-DnrI-RedD_regulator"/>
</dbReference>
<feature type="region of interest" description="Disordered" evidence="7">
    <location>
        <begin position="248"/>
        <end position="267"/>
    </location>
</feature>
<evidence type="ECO:0000256" key="5">
    <source>
        <dbReference type="ARBA" id="ARBA00023163"/>
    </source>
</evidence>
<dbReference type="InterPro" id="IPR011990">
    <property type="entry name" value="TPR-like_helical_dom_sf"/>
</dbReference>
<evidence type="ECO:0000256" key="3">
    <source>
        <dbReference type="ARBA" id="ARBA00023015"/>
    </source>
</evidence>
<evidence type="ECO:0000259" key="8">
    <source>
        <dbReference type="PROSITE" id="PS51755"/>
    </source>
</evidence>
<keyword evidence="5" id="KW-0804">Transcription</keyword>
<evidence type="ECO:0000256" key="6">
    <source>
        <dbReference type="PROSITE-ProRule" id="PRU01091"/>
    </source>
</evidence>
<comment type="similarity">
    <text evidence="1">Belongs to the AfsR/DnrI/RedD regulatory family.</text>
</comment>
<sequence length="922" mass="99741">MEFRLLGTVEAHHAGREVDIGHRRQRAVLAILLTEANRVITADRLRDRLWPYDPPSGAPRTLHSYLSRLRTALSAARDVNIERRAGGYMLSVDPRAVDLHRFRELTAHARSAEGSRVELFDEALALWRGQAFDGLDLPWLLDTRAALAAERRAAWLDRNDALLDAGDHTAVLAELAGENGVDALDERIAAQSMLALYRGGRQAEALDAYERLRRALAERLGSDPGPRLRELHRQILTADPALLTRQQPAAALSQPPVPRQLPPRPSGFTGRAEALTRLSEAVPVTVISGPGGVGKTWLALRWAHGVRAAFPDGQLYVNLRGFDACDTPTPPAEALRRLLESLGVPGDAIPPDLDGRTARFRSLVANRRMLVLLDNARDSAQVRPLLPGGDGCTTLITSRHRLTALVTESGAAHLTLSAMNAEESHATLAGALGPARLDADPGARAALVAHCGGLPLALSILAARAAAEPELPLAALAAELSDDRTRLDALDTGELHTDLRAVLTASVKALTPQAARAFALMGLVPGAGWALHPAASLTALPPAACRRALRELLNAHLLEQYAPGRYRFHDLTGLYAAELAPDPASPEGAGALRRFVDHYAFSVYRDSAYLRMAVHFDGDAGPAPDVVVETHTEDDTLVEWFTAEYEPLRTAQAIAHDRGWEQPLWMLALPTAYHQLMRGHTEESLASSRRALLAAGRLGLRSAVSQAHQMLGLALFSATGDDDAALQALHDGVAAAETAADPLVRVQARWALCSVTSSLEQHETALSHARSALAIAEESGVDLIIGMGLNTVGWCLAQLDEYDDAYAHCEQALHRLPDGTTRLLTCHVRESLGYISSRSGRLHEALHHYDAAVAMFAAGRVDVHLAEALLSRGEIHHALGDLDQARRDWQQARDQHRSRGDTRREERATALLATMAAPDRLA</sequence>
<evidence type="ECO:0000256" key="1">
    <source>
        <dbReference type="ARBA" id="ARBA00005820"/>
    </source>
</evidence>
<dbReference type="CDD" id="cd15831">
    <property type="entry name" value="BTAD"/>
    <property type="match status" value="1"/>
</dbReference>
<dbReference type="Pfam" id="PF00486">
    <property type="entry name" value="Trans_reg_C"/>
    <property type="match status" value="1"/>
</dbReference>
<dbReference type="PROSITE" id="PS51755">
    <property type="entry name" value="OMPR_PHOB"/>
    <property type="match status" value="1"/>
</dbReference>
<evidence type="ECO:0000313" key="9">
    <source>
        <dbReference type="EMBL" id="MDH2393491.1"/>
    </source>
</evidence>
<dbReference type="SUPFAM" id="SSF46894">
    <property type="entry name" value="C-terminal effector domain of the bipartite response regulators"/>
    <property type="match status" value="1"/>
</dbReference>
<keyword evidence="3" id="KW-0805">Transcription regulation</keyword>
<comment type="caution">
    <text evidence="9">The sequence shown here is derived from an EMBL/GenBank/DDBJ whole genome shotgun (WGS) entry which is preliminary data.</text>
</comment>
<dbReference type="InterPro" id="IPR036388">
    <property type="entry name" value="WH-like_DNA-bd_sf"/>
</dbReference>
<gene>
    <name evidence="9" type="ORF">QCN29_32950</name>
</gene>
<name>A0ABT6HXQ8_9ACTN</name>
<evidence type="ECO:0000256" key="4">
    <source>
        <dbReference type="ARBA" id="ARBA00023125"/>
    </source>
</evidence>
<feature type="DNA-binding region" description="OmpR/PhoB-type" evidence="6">
    <location>
        <begin position="1"/>
        <end position="92"/>
    </location>
</feature>
<dbReference type="PANTHER" id="PTHR35807:SF1">
    <property type="entry name" value="TRANSCRIPTIONAL REGULATOR REDD"/>
    <property type="match status" value="1"/>
</dbReference>